<dbReference type="InterPro" id="IPR051400">
    <property type="entry name" value="HAD-like_hydrolase"/>
</dbReference>
<dbReference type="AlphaFoldDB" id="A0AAE2YMF0"/>
<dbReference type="PRINTS" id="PR00413">
    <property type="entry name" value="HADHALOGNASE"/>
</dbReference>
<dbReference type="GO" id="GO:0044281">
    <property type="term" value="P:small molecule metabolic process"/>
    <property type="evidence" value="ECO:0007669"/>
    <property type="project" value="UniProtKB-ARBA"/>
</dbReference>
<dbReference type="Proteomes" id="UP001197378">
    <property type="component" value="Unassembled WGS sequence"/>
</dbReference>
<dbReference type="GO" id="GO:0016791">
    <property type="term" value="F:phosphatase activity"/>
    <property type="evidence" value="ECO:0007669"/>
    <property type="project" value="TreeGrafter"/>
</dbReference>
<dbReference type="RefSeq" id="WP_215871321.1">
    <property type="nucleotide sequence ID" value="NZ_JAAXYO010000012.1"/>
</dbReference>
<dbReference type="Pfam" id="PF13419">
    <property type="entry name" value="HAD_2"/>
    <property type="match status" value="1"/>
</dbReference>
<dbReference type="InterPro" id="IPR036412">
    <property type="entry name" value="HAD-like_sf"/>
</dbReference>
<dbReference type="InterPro" id="IPR006439">
    <property type="entry name" value="HAD-SF_hydro_IA"/>
</dbReference>
<evidence type="ECO:0000256" key="1">
    <source>
        <dbReference type="ARBA" id="ARBA00001946"/>
    </source>
</evidence>
<evidence type="ECO:0000313" key="5">
    <source>
        <dbReference type="EMBL" id="MBU2786714.1"/>
    </source>
</evidence>
<dbReference type="GO" id="GO:0046872">
    <property type="term" value="F:metal ion binding"/>
    <property type="evidence" value="ECO:0007669"/>
    <property type="project" value="UniProtKB-KW"/>
</dbReference>
<dbReference type="PANTHER" id="PTHR46470:SF2">
    <property type="entry name" value="GLYCERALDEHYDE 3-PHOSPHATE PHOSPHATASE"/>
    <property type="match status" value="1"/>
</dbReference>
<accession>A0AAE2YMF0</accession>
<keyword evidence="6" id="KW-1185">Reference proteome</keyword>
<sequence length="259" mass="30566">MSIRAVLFDLYGTLIHIETDETQGEIYWALSRYLSYHRIHTRPDSLRERYFDLAKQQKRNSAETYPEMDARAVWREILRSGSKHFRPESVASEGDHRVQEIEKRRERLAKELVRLHRALSRRMIERYPGAKELLQAIIGEFQLGIVSDAQVEFAKPEMRITKIRKYFPVKTISSAYGYRKPDPRLFKETCHALQVHPAEAIYVGNDMYRDVFGAREAGLKTILVWSDQGRKDYRDVRADYDARDLYEVLEGIRFLAERH</sequence>
<reference evidence="5" key="1">
    <citation type="journal article" date="2021" name="ISME J.">
        <title>Genomic evolution of the class Acidithiobacillia: deep-branching Proteobacteria living in extreme acidic conditions.</title>
        <authorList>
            <person name="Moya-Beltran A."/>
            <person name="Beard S."/>
            <person name="Rojas-Villalobos C."/>
            <person name="Issotta F."/>
            <person name="Gallardo Y."/>
            <person name="Ulloa R."/>
            <person name="Giaveno A."/>
            <person name="Degli Esposti M."/>
            <person name="Johnson D.B."/>
            <person name="Quatrini R."/>
        </authorList>
    </citation>
    <scope>NUCLEOTIDE SEQUENCE</scope>
    <source>
        <strain evidence="5">VAN18-1</strain>
    </source>
</reference>
<keyword evidence="4" id="KW-0460">Magnesium</keyword>
<keyword evidence="2" id="KW-0479">Metal-binding</keyword>
<dbReference type="PANTHER" id="PTHR46470">
    <property type="entry name" value="N-ACYLNEURAMINATE-9-PHOSPHATASE"/>
    <property type="match status" value="1"/>
</dbReference>
<evidence type="ECO:0000256" key="2">
    <source>
        <dbReference type="ARBA" id="ARBA00022723"/>
    </source>
</evidence>
<dbReference type="Gene3D" id="1.10.150.240">
    <property type="entry name" value="Putative phosphatase, domain 2"/>
    <property type="match status" value="1"/>
</dbReference>
<evidence type="ECO:0000256" key="4">
    <source>
        <dbReference type="ARBA" id="ARBA00022842"/>
    </source>
</evidence>
<evidence type="ECO:0000256" key="3">
    <source>
        <dbReference type="ARBA" id="ARBA00022801"/>
    </source>
</evidence>
<dbReference type="InterPro" id="IPR023198">
    <property type="entry name" value="PGP-like_dom2"/>
</dbReference>
<dbReference type="EMBL" id="JAAXYO010000012">
    <property type="protein sequence ID" value="MBU2786714.1"/>
    <property type="molecule type" value="Genomic_DNA"/>
</dbReference>
<dbReference type="NCBIfam" id="TIGR01549">
    <property type="entry name" value="HAD-SF-IA-v1"/>
    <property type="match status" value="1"/>
</dbReference>
<gene>
    <name evidence="5" type="ORF">HFQ13_00525</name>
</gene>
<dbReference type="SFLD" id="SFLDS00003">
    <property type="entry name" value="Haloacid_Dehalogenase"/>
    <property type="match status" value="1"/>
</dbReference>
<comment type="caution">
    <text evidence="5">The sequence shown here is derived from an EMBL/GenBank/DDBJ whole genome shotgun (WGS) entry which is preliminary data.</text>
</comment>
<comment type="cofactor">
    <cofactor evidence="1">
        <name>Mg(2+)</name>
        <dbReference type="ChEBI" id="CHEBI:18420"/>
    </cofactor>
</comment>
<evidence type="ECO:0000313" key="6">
    <source>
        <dbReference type="Proteomes" id="UP001197378"/>
    </source>
</evidence>
<dbReference type="InterPro" id="IPR023214">
    <property type="entry name" value="HAD_sf"/>
</dbReference>
<protein>
    <submittedName>
        <fullName evidence="5">HAD family hydrolase</fullName>
    </submittedName>
</protein>
<organism evidence="5 6">
    <name type="scientific">Igneacidithiobacillus copahuensis</name>
    <dbReference type="NCBI Taxonomy" id="2724909"/>
    <lineage>
        <taxon>Bacteria</taxon>
        <taxon>Pseudomonadati</taxon>
        <taxon>Pseudomonadota</taxon>
        <taxon>Acidithiobacillia</taxon>
        <taxon>Acidithiobacillales</taxon>
        <taxon>Acidithiobacillaceae</taxon>
        <taxon>Igneacidithiobacillus</taxon>
    </lineage>
</organism>
<dbReference type="SFLD" id="SFLDG01129">
    <property type="entry name" value="C1.5:_HAD__Beta-PGM__Phosphata"/>
    <property type="match status" value="1"/>
</dbReference>
<name>A0AAE2YMF0_9PROT</name>
<dbReference type="Gene3D" id="3.40.50.1000">
    <property type="entry name" value="HAD superfamily/HAD-like"/>
    <property type="match status" value="1"/>
</dbReference>
<proteinExistence type="predicted"/>
<dbReference type="InterPro" id="IPR041492">
    <property type="entry name" value="HAD_2"/>
</dbReference>
<dbReference type="SUPFAM" id="SSF56784">
    <property type="entry name" value="HAD-like"/>
    <property type="match status" value="1"/>
</dbReference>
<keyword evidence="3 5" id="KW-0378">Hydrolase</keyword>